<comment type="caution">
    <text evidence="1">The sequence shown here is derived from an EMBL/GenBank/DDBJ whole genome shotgun (WGS) entry which is preliminary data.</text>
</comment>
<proteinExistence type="predicted"/>
<dbReference type="EMBL" id="DTBJ01000003">
    <property type="protein sequence ID" value="HGM58000.1"/>
    <property type="molecule type" value="Genomic_DNA"/>
</dbReference>
<dbReference type="AlphaFoldDB" id="A0A7C4D644"/>
<reference evidence="1" key="1">
    <citation type="journal article" date="2020" name="mSystems">
        <title>Genome- and Community-Level Interaction Insights into Carbon Utilization and Element Cycling Functions of Hydrothermarchaeota in Hydrothermal Sediment.</title>
        <authorList>
            <person name="Zhou Z."/>
            <person name="Liu Y."/>
            <person name="Xu W."/>
            <person name="Pan J."/>
            <person name="Luo Z.H."/>
            <person name="Li M."/>
        </authorList>
    </citation>
    <scope>NUCLEOTIDE SEQUENCE [LARGE SCALE GENOMIC DNA]</scope>
    <source>
        <strain evidence="1">SpSt-642</strain>
    </source>
</reference>
<evidence type="ECO:0000313" key="1">
    <source>
        <dbReference type="EMBL" id="HGM58000.1"/>
    </source>
</evidence>
<accession>A0A7C4D644</accession>
<protein>
    <submittedName>
        <fullName evidence="1">Uncharacterized protein</fullName>
    </submittedName>
</protein>
<name>A0A7C4D644_STAMA</name>
<sequence>MDTLIDKNIYQTNTELESESVQHTLTVFREKSADEIVEAIVDLLDTYLLVFNLDQSDKYNTAMKIWFLTSKWIELIGSVKYIPQLINEIANFINKKLWDSGIDYDLLREVLLKTYLIKKKEDTIDLNEYRNIVYCLITQLGYSGNSILIDELLKSNDPDNLISIAVLSIILSTNMD</sequence>
<organism evidence="1">
    <name type="scientific">Staphylothermus marinus</name>
    <dbReference type="NCBI Taxonomy" id="2280"/>
    <lineage>
        <taxon>Archaea</taxon>
        <taxon>Thermoproteota</taxon>
        <taxon>Thermoprotei</taxon>
        <taxon>Desulfurococcales</taxon>
        <taxon>Desulfurococcaceae</taxon>
        <taxon>Staphylothermus</taxon>
    </lineage>
</organism>
<gene>
    <name evidence="1" type="ORF">ENU14_00175</name>
</gene>